<dbReference type="Proteomes" id="UP000886111">
    <property type="component" value="Unassembled WGS sequence"/>
</dbReference>
<proteinExistence type="predicted"/>
<dbReference type="InterPro" id="IPR000780">
    <property type="entry name" value="CheR_MeTrfase"/>
</dbReference>
<protein>
    <submittedName>
        <fullName evidence="3">Tetratricopeptide repeat protein</fullName>
    </submittedName>
</protein>
<dbReference type="AlphaFoldDB" id="A0A7V5H4A2"/>
<keyword evidence="1" id="KW-0802">TPR repeat</keyword>
<dbReference type="PROSITE" id="PS50123">
    <property type="entry name" value="CHER"/>
    <property type="match status" value="1"/>
</dbReference>
<dbReference type="InterPro" id="IPR050903">
    <property type="entry name" value="Bact_Chemotaxis_MeTrfase"/>
</dbReference>
<dbReference type="InterPro" id="IPR029063">
    <property type="entry name" value="SAM-dependent_MTases_sf"/>
</dbReference>
<dbReference type="SUPFAM" id="SSF53335">
    <property type="entry name" value="S-adenosyl-L-methionine-dependent methyltransferases"/>
    <property type="match status" value="1"/>
</dbReference>
<dbReference type="GO" id="GO:0008757">
    <property type="term" value="F:S-adenosylmethionine-dependent methyltransferase activity"/>
    <property type="evidence" value="ECO:0007669"/>
    <property type="project" value="InterPro"/>
</dbReference>
<dbReference type="Pfam" id="PF14559">
    <property type="entry name" value="TPR_19"/>
    <property type="match status" value="1"/>
</dbReference>
<dbReference type="PANTHER" id="PTHR24422:SF10">
    <property type="entry name" value="CHEMOTAXIS PROTEIN METHYLTRANSFERASE 2"/>
    <property type="match status" value="1"/>
</dbReference>
<dbReference type="SUPFAM" id="SSF48452">
    <property type="entry name" value="TPR-like"/>
    <property type="match status" value="1"/>
</dbReference>
<feature type="non-terminal residue" evidence="3">
    <location>
        <position position="1"/>
    </location>
</feature>
<dbReference type="Pfam" id="PF01739">
    <property type="entry name" value="CheR"/>
    <property type="match status" value="1"/>
</dbReference>
<dbReference type="PROSITE" id="PS50293">
    <property type="entry name" value="TPR_REGION"/>
    <property type="match status" value="1"/>
</dbReference>
<evidence type="ECO:0000259" key="2">
    <source>
        <dbReference type="PROSITE" id="PS50123"/>
    </source>
</evidence>
<dbReference type="Gene3D" id="3.40.50.150">
    <property type="entry name" value="Vaccinia Virus protein VP39"/>
    <property type="match status" value="1"/>
</dbReference>
<evidence type="ECO:0000256" key="1">
    <source>
        <dbReference type="PROSITE-ProRule" id="PRU00339"/>
    </source>
</evidence>
<dbReference type="EMBL" id="DRTD01000548">
    <property type="protein sequence ID" value="HHE55589.1"/>
    <property type="molecule type" value="Genomic_DNA"/>
</dbReference>
<gene>
    <name evidence="3" type="ORF">ENL21_07385</name>
</gene>
<dbReference type="SMART" id="SM00028">
    <property type="entry name" value="TPR"/>
    <property type="match status" value="2"/>
</dbReference>
<name>A0A7V5H4A2_CALAY</name>
<dbReference type="InterPro" id="IPR019734">
    <property type="entry name" value="TPR_rpt"/>
</dbReference>
<feature type="domain" description="CheR-type methyltransferase" evidence="2">
    <location>
        <begin position="1"/>
        <end position="227"/>
    </location>
</feature>
<comment type="caution">
    <text evidence="3">The sequence shown here is derived from an EMBL/GenBank/DDBJ whole genome shotgun (WGS) entry which is preliminary data.</text>
</comment>
<dbReference type="PANTHER" id="PTHR24422">
    <property type="entry name" value="CHEMOTAXIS PROTEIN METHYLTRANSFERASE"/>
    <property type="match status" value="1"/>
</dbReference>
<evidence type="ECO:0000313" key="3">
    <source>
        <dbReference type="EMBL" id="HHE55589.1"/>
    </source>
</evidence>
<organism evidence="3">
    <name type="scientific">Caldithrix abyssi</name>
    <dbReference type="NCBI Taxonomy" id="187145"/>
    <lineage>
        <taxon>Bacteria</taxon>
        <taxon>Pseudomonadati</taxon>
        <taxon>Calditrichota</taxon>
        <taxon>Calditrichia</taxon>
        <taxon>Calditrichales</taxon>
        <taxon>Calditrichaceae</taxon>
        <taxon>Caldithrix</taxon>
    </lineage>
</organism>
<feature type="repeat" description="TPR" evidence="1">
    <location>
        <begin position="334"/>
        <end position="367"/>
    </location>
</feature>
<accession>A0A7V5H4A2</accession>
<dbReference type="InterPro" id="IPR011990">
    <property type="entry name" value="TPR-like_helical_dom_sf"/>
</dbReference>
<reference evidence="3" key="1">
    <citation type="journal article" date="2020" name="mSystems">
        <title>Genome- and Community-Level Interaction Insights into Carbon Utilization and Element Cycling Functions of Hydrothermarchaeota in Hydrothermal Sediment.</title>
        <authorList>
            <person name="Zhou Z."/>
            <person name="Liu Y."/>
            <person name="Xu W."/>
            <person name="Pan J."/>
            <person name="Luo Z.H."/>
            <person name="Li M."/>
        </authorList>
    </citation>
    <scope>NUCLEOTIDE SEQUENCE [LARGE SCALE GENOMIC DNA]</scope>
    <source>
        <strain evidence="3">HyVt-76</strain>
    </source>
</reference>
<dbReference type="SMART" id="SM00138">
    <property type="entry name" value="MeTrc"/>
    <property type="match status" value="1"/>
</dbReference>
<dbReference type="PRINTS" id="PR00996">
    <property type="entry name" value="CHERMTFRASE"/>
</dbReference>
<dbReference type="InterPro" id="IPR022642">
    <property type="entry name" value="CheR_C"/>
</dbReference>
<sequence length="433" mass="50380">LSDLEKILIKYFNEFKAEKLSVKVKQLLQANLLQEPNLINLLTIPETYFFRNYRLFKALEQSILPGMLEQKVKNGEAFTIWSAGCSSGEEPYSFAMLIDDMREKLNLNLELRILGTDLNHQSLAKARRGVYSNWSFRKIPVKYLEKYFKPLDERFYKIDEKIRHAVTFQHHNLKQGPYPPSPKWTQFDLIVCRNVLIYFDKETSFEVLNNFSKVLKDEGIFILGPAEMPSLYFKQFKPQLINDLIVYRKNGFVLHKSATNKSQGMNRLTVTSRKPKKLKIEKRLFQLPNNDKHESVVENSVDEKALIKKLADQGELQEALQLAKRYVERKPMEEEAHYLLGTIYFEIGELDKAKTSFEKTLYLKPDFLMAYFHLANISSMQSNQNNVLKYFSTMLDLLNHYPADQSIPFSDGLTAGQFRKLVGDILETEKVAG</sequence>
<dbReference type="Gene3D" id="1.25.40.10">
    <property type="entry name" value="Tetratricopeptide repeat domain"/>
    <property type="match status" value="1"/>
</dbReference>
<dbReference type="PROSITE" id="PS50005">
    <property type="entry name" value="TPR"/>
    <property type="match status" value="1"/>
</dbReference>